<dbReference type="InterPro" id="IPR000215">
    <property type="entry name" value="Serpin_fam"/>
</dbReference>
<evidence type="ECO:0000313" key="8">
    <source>
        <dbReference type="Ensembl" id="ENSCLAP00000011082.1"/>
    </source>
</evidence>
<sequence length="410" mass="45652">MPRAQGPSEGLRGNCDETGKDGEGSRKRKWARRIMNRLSEANGIFAIRLLKLLGQEDPARNVFYSPLSVSSALAMVLLGAKGSTAAQIVQALGLNTEDDIHQGFQSLLTQVHRPGAPFALSIANGLFGEESCQFLSSFEESCLQFYQAELEQLSFTKAPERSRKHINTWVSKKTEGKIQQLLAKDSLEEDCRLVLINAVYFKGRWEEQFREYRTRTMPFKISQKEQKPVQMMFQKATFPLAHVSEVQAQVLELPYVGPELSMVLVLPDEGVDLSSVGKTLTFGKFQSWTRPEHMKKTKVEVFLPRFKLQEDYDMGSVLQGLGVVDAFHPGKADLSGMLADSNLCVSKFVHKSVVEVNEEGTEAAAVAGMIVVPGCCADSVPRFCADHPFLFFIRHNSTNCLLFCGRFSSP</sequence>
<evidence type="ECO:0000256" key="1">
    <source>
        <dbReference type="ARBA" id="ARBA00006426"/>
    </source>
</evidence>
<evidence type="ECO:0000313" key="9">
    <source>
        <dbReference type="Proteomes" id="UP000694398"/>
    </source>
</evidence>
<feature type="domain" description="Serpin" evidence="7">
    <location>
        <begin position="47"/>
        <end position="410"/>
    </location>
</feature>
<feature type="region of interest" description="Disordered" evidence="6">
    <location>
        <begin position="1"/>
        <end position="28"/>
    </location>
</feature>
<dbReference type="AlphaFoldDB" id="A0A8C2VCW5"/>
<dbReference type="Gene3D" id="2.30.39.10">
    <property type="entry name" value="Alpha-1-antitrypsin, domain 1"/>
    <property type="match status" value="2"/>
</dbReference>
<accession>A0A8C2VCW5</accession>
<dbReference type="InterPro" id="IPR036186">
    <property type="entry name" value="Serpin_sf"/>
</dbReference>
<dbReference type="PROSITE" id="PS00284">
    <property type="entry name" value="SERPIN"/>
    <property type="match status" value="1"/>
</dbReference>
<proteinExistence type="inferred from homology"/>
<dbReference type="GO" id="GO:0005615">
    <property type="term" value="C:extracellular space"/>
    <property type="evidence" value="ECO:0007669"/>
    <property type="project" value="InterPro"/>
</dbReference>
<evidence type="ECO:0000256" key="3">
    <source>
        <dbReference type="ARBA" id="ARBA00022900"/>
    </source>
</evidence>
<dbReference type="PANTHER" id="PTHR11461">
    <property type="entry name" value="SERINE PROTEASE INHIBITOR, SERPIN"/>
    <property type="match status" value="1"/>
</dbReference>
<evidence type="ECO:0000256" key="2">
    <source>
        <dbReference type="ARBA" id="ARBA00022690"/>
    </source>
</evidence>
<evidence type="ECO:0000256" key="4">
    <source>
        <dbReference type="ARBA" id="ARBA00059476"/>
    </source>
</evidence>
<dbReference type="SUPFAM" id="SSF56574">
    <property type="entry name" value="Serpins"/>
    <property type="match status" value="1"/>
</dbReference>
<dbReference type="Pfam" id="PF00079">
    <property type="entry name" value="Serpin"/>
    <property type="match status" value="1"/>
</dbReference>
<dbReference type="GeneTree" id="ENSGT00940000154931"/>
<dbReference type="Gene3D" id="3.30.497.10">
    <property type="entry name" value="Antithrombin, subunit I, domain 2"/>
    <property type="match status" value="1"/>
</dbReference>
<keyword evidence="3" id="KW-0722">Serine protease inhibitor</keyword>
<dbReference type="GeneID" id="102023243"/>
<dbReference type="Proteomes" id="UP000694398">
    <property type="component" value="Unassembled WGS sequence"/>
</dbReference>
<dbReference type="RefSeq" id="XP_005398980.1">
    <property type="nucleotide sequence ID" value="XM_005398923.2"/>
</dbReference>
<dbReference type="FunFam" id="3.30.497.10:FF:000018">
    <property type="entry name" value="Serpin family B member 8"/>
    <property type="match status" value="1"/>
</dbReference>
<evidence type="ECO:0000256" key="6">
    <source>
        <dbReference type="SAM" id="MobiDB-lite"/>
    </source>
</evidence>
<dbReference type="SMART" id="SM00093">
    <property type="entry name" value="SERPIN"/>
    <property type="match status" value="1"/>
</dbReference>
<evidence type="ECO:0000256" key="5">
    <source>
        <dbReference type="ARBA" id="ARBA00071177"/>
    </source>
</evidence>
<protein>
    <recommendedName>
        <fullName evidence="5">Serpin B8</fullName>
    </recommendedName>
</protein>
<dbReference type="FunFam" id="2.30.39.10:FF:000014">
    <property type="entry name" value="Serpin family B member 9"/>
    <property type="match status" value="1"/>
</dbReference>
<keyword evidence="2" id="KW-0646">Protease inhibitor</keyword>
<dbReference type="Ensembl" id="ENSCLAT00000011217.1">
    <property type="protein sequence ID" value="ENSCLAP00000011082.1"/>
    <property type="gene ID" value="ENSCLAG00000007653.1"/>
</dbReference>
<reference evidence="8" key="1">
    <citation type="submission" date="2025-08" db="UniProtKB">
        <authorList>
            <consortium name="Ensembl"/>
        </authorList>
    </citation>
    <scope>IDENTIFICATION</scope>
</reference>
<dbReference type="PANTHER" id="PTHR11461:SF350">
    <property type="entry name" value="SERPIN B9"/>
    <property type="match status" value="1"/>
</dbReference>
<dbReference type="InterPro" id="IPR023795">
    <property type="entry name" value="Serpin_CS"/>
</dbReference>
<reference evidence="8" key="2">
    <citation type="submission" date="2025-09" db="UniProtKB">
        <authorList>
            <consortium name="Ensembl"/>
        </authorList>
    </citation>
    <scope>IDENTIFICATION</scope>
</reference>
<dbReference type="GO" id="GO:0005737">
    <property type="term" value="C:cytoplasm"/>
    <property type="evidence" value="ECO:0007669"/>
    <property type="project" value="TreeGrafter"/>
</dbReference>
<feature type="compositionally biased region" description="Basic and acidic residues" evidence="6">
    <location>
        <begin position="14"/>
        <end position="25"/>
    </location>
</feature>
<comment type="similarity">
    <text evidence="1">Belongs to the serpin family. Ov-serpin subfamily.</text>
</comment>
<keyword evidence="9" id="KW-1185">Reference proteome</keyword>
<gene>
    <name evidence="8" type="primary">LOC102023243</name>
</gene>
<evidence type="ECO:0000259" key="7">
    <source>
        <dbReference type="SMART" id="SM00093"/>
    </source>
</evidence>
<name>A0A8C2VCW5_CHILA</name>
<dbReference type="InterPro" id="IPR042178">
    <property type="entry name" value="Serpin_sf_1"/>
</dbReference>
<comment type="function">
    <text evidence="4">Has an important role in epithelial desmosome-mediated cell-cell adhesion.</text>
</comment>
<dbReference type="InterPro" id="IPR042185">
    <property type="entry name" value="Serpin_sf_2"/>
</dbReference>
<dbReference type="GO" id="GO:0004867">
    <property type="term" value="F:serine-type endopeptidase inhibitor activity"/>
    <property type="evidence" value="ECO:0007669"/>
    <property type="project" value="UniProtKB-KW"/>
</dbReference>
<dbReference type="InterPro" id="IPR023796">
    <property type="entry name" value="Serpin_dom"/>
</dbReference>
<organism evidence="8 9">
    <name type="scientific">Chinchilla lanigera</name>
    <name type="common">Long-tailed chinchilla</name>
    <name type="synonym">Chinchilla villidera</name>
    <dbReference type="NCBI Taxonomy" id="34839"/>
    <lineage>
        <taxon>Eukaryota</taxon>
        <taxon>Metazoa</taxon>
        <taxon>Chordata</taxon>
        <taxon>Craniata</taxon>
        <taxon>Vertebrata</taxon>
        <taxon>Euteleostomi</taxon>
        <taxon>Mammalia</taxon>
        <taxon>Eutheria</taxon>
        <taxon>Euarchontoglires</taxon>
        <taxon>Glires</taxon>
        <taxon>Rodentia</taxon>
        <taxon>Hystricomorpha</taxon>
        <taxon>Chinchillidae</taxon>
        <taxon>Chinchilla</taxon>
    </lineage>
</organism>
<dbReference type="OrthoDB" id="671595at2759"/>